<feature type="compositionally biased region" description="Low complexity" evidence="11">
    <location>
        <begin position="313"/>
        <end position="330"/>
    </location>
</feature>
<dbReference type="PROSITE" id="PS50893">
    <property type="entry name" value="ABC_TRANSPORTER_2"/>
    <property type="match status" value="1"/>
</dbReference>
<dbReference type="EMBL" id="JADEXN010000107">
    <property type="protein sequence ID" value="MBE9040673.1"/>
    <property type="molecule type" value="Genomic_DNA"/>
</dbReference>
<keyword evidence="7" id="KW-0788">Thiol protease</keyword>
<name>A0A928Z8H5_9CYAN</name>
<comment type="subcellular location">
    <subcellularLocation>
        <location evidence="1">Cell membrane</location>
        <topology evidence="1">Multi-pass membrane protein</topology>
    </subcellularLocation>
</comment>
<keyword evidence="7" id="KW-0645">Protease</keyword>
<evidence type="ECO:0000256" key="6">
    <source>
        <dbReference type="ARBA" id="ARBA00022801"/>
    </source>
</evidence>
<dbReference type="InterPro" id="IPR005074">
    <property type="entry name" value="Peptidase_C39"/>
</dbReference>
<feature type="compositionally biased region" description="Polar residues" evidence="11">
    <location>
        <begin position="286"/>
        <end position="297"/>
    </location>
</feature>
<dbReference type="GO" id="GO:0005524">
    <property type="term" value="F:ATP binding"/>
    <property type="evidence" value="ECO:0007669"/>
    <property type="project" value="UniProtKB-KW"/>
</dbReference>
<dbReference type="GO" id="GO:0006508">
    <property type="term" value="P:proteolysis"/>
    <property type="evidence" value="ECO:0007669"/>
    <property type="project" value="InterPro"/>
</dbReference>
<dbReference type="FunFam" id="3.40.50.300:FF:000221">
    <property type="entry name" value="Multidrug ABC transporter ATP-binding protein"/>
    <property type="match status" value="1"/>
</dbReference>
<feature type="domain" description="Peptidase C39" evidence="15">
    <location>
        <begin position="360"/>
        <end position="479"/>
    </location>
</feature>
<feature type="region of interest" description="Disordered" evidence="11">
    <location>
        <begin position="286"/>
        <end position="334"/>
    </location>
</feature>
<dbReference type="Pfam" id="PF03412">
    <property type="entry name" value="Peptidase_C39"/>
    <property type="match status" value="1"/>
</dbReference>
<feature type="transmembrane region" description="Helical" evidence="12">
    <location>
        <begin position="650"/>
        <end position="670"/>
    </location>
</feature>
<feature type="domain" description="ABC transporter" evidence="13">
    <location>
        <begin position="825"/>
        <end position="1061"/>
    </location>
</feature>
<keyword evidence="3" id="KW-1003">Cell membrane</keyword>
<dbReference type="InterPro" id="IPR003439">
    <property type="entry name" value="ABC_transporter-like_ATP-bd"/>
</dbReference>
<feature type="transmembrane region" description="Helical" evidence="12">
    <location>
        <begin position="578"/>
        <end position="598"/>
    </location>
</feature>
<dbReference type="InterPro" id="IPR011527">
    <property type="entry name" value="ABC1_TM_dom"/>
</dbReference>
<reference evidence="16" key="1">
    <citation type="submission" date="2020-10" db="EMBL/GenBank/DDBJ databases">
        <authorList>
            <person name="Castelo-Branco R."/>
            <person name="Eusebio N."/>
            <person name="Adriana R."/>
            <person name="Vieira A."/>
            <person name="Brugerolle De Fraissinette N."/>
            <person name="Rezende De Castro R."/>
            <person name="Schneider M.P."/>
            <person name="Vasconcelos V."/>
            <person name="Leao P.N."/>
        </authorList>
    </citation>
    <scope>NUCLEOTIDE SEQUENCE</scope>
    <source>
        <strain evidence="16">LEGE 11467</strain>
    </source>
</reference>
<evidence type="ECO:0000313" key="16">
    <source>
        <dbReference type="EMBL" id="MBE9040673.1"/>
    </source>
</evidence>
<dbReference type="RefSeq" id="WP_264320917.1">
    <property type="nucleotide sequence ID" value="NZ_JADEXN010000107.1"/>
</dbReference>
<evidence type="ECO:0000259" key="13">
    <source>
        <dbReference type="PROSITE" id="PS50893"/>
    </source>
</evidence>
<feature type="transmembrane region" description="Helical" evidence="12">
    <location>
        <begin position="546"/>
        <end position="566"/>
    </location>
</feature>
<dbReference type="InterPro" id="IPR036640">
    <property type="entry name" value="ABC1_TM_sf"/>
</dbReference>
<keyword evidence="9 12" id="KW-1133">Transmembrane helix</keyword>
<dbReference type="Pfam" id="PF00005">
    <property type="entry name" value="ABC_tran"/>
    <property type="match status" value="1"/>
</dbReference>
<evidence type="ECO:0000259" key="15">
    <source>
        <dbReference type="PROSITE" id="PS50990"/>
    </source>
</evidence>
<dbReference type="GO" id="GO:0016887">
    <property type="term" value="F:ATP hydrolysis activity"/>
    <property type="evidence" value="ECO:0007669"/>
    <property type="project" value="InterPro"/>
</dbReference>
<evidence type="ECO:0000256" key="12">
    <source>
        <dbReference type="SAM" id="Phobius"/>
    </source>
</evidence>
<dbReference type="Gene3D" id="1.20.1560.10">
    <property type="entry name" value="ABC transporter type 1, transmembrane domain"/>
    <property type="match status" value="1"/>
</dbReference>
<dbReference type="PROSITE" id="PS50929">
    <property type="entry name" value="ABC_TM1F"/>
    <property type="match status" value="1"/>
</dbReference>
<feature type="transmembrane region" description="Helical" evidence="12">
    <location>
        <begin position="508"/>
        <end position="534"/>
    </location>
</feature>
<evidence type="ECO:0000256" key="1">
    <source>
        <dbReference type="ARBA" id="ARBA00004651"/>
    </source>
</evidence>
<evidence type="ECO:0000256" key="9">
    <source>
        <dbReference type="ARBA" id="ARBA00022989"/>
    </source>
</evidence>
<dbReference type="PANTHER" id="PTHR43394:SF1">
    <property type="entry name" value="ATP-BINDING CASSETTE SUB-FAMILY B MEMBER 10, MITOCHONDRIAL"/>
    <property type="match status" value="1"/>
</dbReference>
<dbReference type="Gene3D" id="3.40.50.300">
    <property type="entry name" value="P-loop containing nucleotide triphosphate hydrolases"/>
    <property type="match status" value="1"/>
</dbReference>
<sequence length="1065" mass="118146">MSKDTSAKLSPPRDRDRSPTFPILLNLLTRIGAQPNEASQFAADFEIQSLQLGDELLLPFLANDDRLSIDSTENFAYLVCEGRVRLLGFDSLRQRDVSAAVLETEDWCGGDEWFSVLEGGSPVVPYRAIAASDARVARISYAKLQGWLGRIPALQNHLQEDTRRRQCQLFFKTLTNARSLKTHQIEQLLPYLAEARLDAGTPLAAATPSESGRFWLRGGRIECEVGEDANLEPTQPDAPNCAGIEWGYPQNIPNGWVARTDVWIYHLPLEAIEEVKAIAPVLTGASESDTKASQNGHSPPKVVRPPKNPVQVPPTATATENEAGAAQQAQKAKEKAPIVFPKPIGRRVMDVLARYPFVQQQSSSDCGAACLAAIGQYWGKRFSINFVRELAGVGRSGASLKGLAKAAESLGFQARPVRASLSKLAESQNPWIAHWQGIHYVVIYKVTSRRVLVADPAKGKRWVSRKEMLDSWSGYALLLDPTDRLKATETEQRSLGKFAVALWPYRNLGLQIIAVSILLQLFALVNPLFTQIILDQVVVQKSQNALTVFCLGALLFGIGNMAMSGVRKYLLAYLSNRLSLTLVTGFISHALSLPLKFFESRRVGDITTRVSENQKIQRFLISQVMLAWLNFVTGIVYLGLMLYYNARLTLLVLALIPPMVIFTLIATPFLRKLSRERFNAAADQNSAMVEMLTGVPTVKAAAAERELRWRWEDLFTHQLNVRFKGQKLGISLEIISGLINAIGGIALLWYGASLVISGDLTIGQFVAFNMMKGKVLSPVMALTNLWDELQEVWISVERLNDVFATEPEETPGNHLLVLPRLRGEVRFEKVTFRYSEDEDRNTLQNLSFEARPGQTIAIVGRSGSGKTTLVKLLQGLYHPTNGRITVDGHDLQHVSPQSLRSQLGVVPQDCYLFSGTISENIALYTEDVPLAQIIEAAKLAEAHAFIQDMPLGYNTKIGERGSSLSGGQQQRISIARALLGEPRILVLDEATSSLDTESERRFQQNLERISRERTTFIIAHRLSTVRNADLILVLDRGLLVEQGNHEALMAEEGLYYHLAQQQLDL</sequence>
<dbReference type="GO" id="GO:0015421">
    <property type="term" value="F:ABC-type oligopeptide transporter activity"/>
    <property type="evidence" value="ECO:0007669"/>
    <property type="project" value="TreeGrafter"/>
</dbReference>
<accession>A0A928Z8H5</accession>
<feature type="compositionally biased region" description="Pro residues" evidence="11">
    <location>
        <begin position="302"/>
        <end position="312"/>
    </location>
</feature>
<dbReference type="InterPro" id="IPR027417">
    <property type="entry name" value="P-loop_NTPase"/>
</dbReference>
<keyword evidence="6" id="KW-0378">Hydrolase</keyword>
<keyword evidence="2" id="KW-0813">Transport</keyword>
<dbReference type="GO" id="GO:0008234">
    <property type="term" value="F:cysteine-type peptidase activity"/>
    <property type="evidence" value="ECO:0007669"/>
    <property type="project" value="UniProtKB-KW"/>
</dbReference>
<comment type="caution">
    <text evidence="16">The sequence shown here is derived from an EMBL/GenBank/DDBJ whole genome shotgun (WGS) entry which is preliminary data.</text>
</comment>
<dbReference type="CDD" id="cd02418">
    <property type="entry name" value="Peptidase_C39B"/>
    <property type="match status" value="1"/>
</dbReference>
<dbReference type="Gene3D" id="2.60.120.10">
    <property type="entry name" value="Jelly Rolls"/>
    <property type="match status" value="1"/>
</dbReference>
<dbReference type="SUPFAM" id="SSF90123">
    <property type="entry name" value="ABC transporter transmembrane region"/>
    <property type="match status" value="1"/>
</dbReference>
<dbReference type="Proteomes" id="UP000621799">
    <property type="component" value="Unassembled WGS sequence"/>
</dbReference>
<keyword evidence="17" id="KW-1185">Reference proteome</keyword>
<evidence type="ECO:0000256" key="2">
    <source>
        <dbReference type="ARBA" id="ARBA00022448"/>
    </source>
</evidence>
<evidence type="ECO:0000256" key="5">
    <source>
        <dbReference type="ARBA" id="ARBA00022741"/>
    </source>
</evidence>
<dbReference type="InterPro" id="IPR018490">
    <property type="entry name" value="cNMP-bd_dom_sf"/>
</dbReference>
<dbReference type="InterPro" id="IPR003593">
    <property type="entry name" value="AAA+_ATPase"/>
</dbReference>
<dbReference type="InterPro" id="IPR039421">
    <property type="entry name" value="Type_1_exporter"/>
</dbReference>
<evidence type="ECO:0000256" key="4">
    <source>
        <dbReference type="ARBA" id="ARBA00022692"/>
    </source>
</evidence>
<dbReference type="Pfam" id="PF00664">
    <property type="entry name" value="ABC_membrane"/>
    <property type="match status" value="1"/>
</dbReference>
<dbReference type="AlphaFoldDB" id="A0A928Z8H5"/>
<dbReference type="GO" id="GO:0005886">
    <property type="term" value="C:plasma membrane"/>
    <property type="evidence" value="ECO:0007669"/>
    <property type="project" value="UniProtKB-SubCell"/>
</dbReference>
<dbReference type="Gene3D" id="3.90.70.10">
    <property type="entry name" value="Cysteine proteinases"/>
    <property type="match status" value="1"/>
</dbReference>
<dbReference type="CDD" id="cd18568">
    <property type="entry name" value="ABC_6TM_HetC_like"/>
    <property type="match status" value="1"/>
</dbReference>
<evidence type="ECO:0000313" key="17">
    <source>
        <dbReference type="Proteomes" id="UP000621799"/>
    </source>
</evidence>
<keyword evidence="10 12" id="KW-0472">Membrane</keyword>
<dbReference type="SUPFAM" id="SSF52540">
    <property type="entry name" value="P-loop containing nucleoside triphosphate hydrolases"/>
    <property type="match status" value="1"/>
</dbReference>
<dbReference type="PROSITE" id="PS00211">
    <property type="entry name" value="ABC_TRANSPORTER_1"/>
    <property type="match status" value="1"/>
</dbReference>
<dbReference type="SUPFAM" id="SSF51206">
    <property type="entry name" value="cAMP-binding domain-like"/>
    <property type="match status" value="1"/>
</dbReference>
<keyword evidence="5" id="KW-0547">Nucleotide-binding</keyword>
<evidence type="ECO:0000256" key="8">
    <source>
        <dbReference type="ARBA" id="ARBA00022840"/>
    </source>
</evidence>
<evidence type="ECO:0000256" key="3">
    <source>
        <dbReference type="ARBA" id="ARBA00022475"/>
    </source>
</evidence>
<dbReference type="SMART" id="SM00382">
    <property type="entry name" value="AAA"/>
    <property type="match status" value="1"/>
</dbReference>
<keyword evidence="4 12" id="KW-0812">Transmembrane</keyword>
<evidence type="ECO:0000256" key="10">
    <source>
        <dbReference type="ARBA" id="ARBA00023136"/>
    </source>
</evidence>
<evidence type="ECO:0000256" key="7">
    <source>
        <dbReference type="ARBA" id="ARBA00022807"/>
    </source>
</evidence>
<organism evidence="16 17">
    <name type="scientific">Zarconia navalis LEGE 11467</name>
    <dbReference type="NCBI Taxonomy" id="1828826"/>
    <lineage>
        <taxon>Bacteria</taxon>
        <taxon>Bacillati</taxon>
        <taxon>Cyanobacteriota</taxon>
        <taxon>Cyanophyceae</taxon>
        <taxon>Oscillatoriophycideae</taxon>
        <taxon>Oscillatoriales</taxon>
        <taxon>Oscillatoriales incertae sedis</taxon>
        <taxon>Zarconia</taxon>
        <taxon>Zarconia navalis</taxon>
    </lineage>
</organism>
<feature type="transmembrane region" description="Helical" evidence="12">
    <location>
        <begin position="619"/>
        <end position="644"/>
    </location>
</feature>
<dbReference type="InterPro" id="IPR014710">
    <property type="entry name" value="RmlC-like_jellyroll"/>
</dbReference>
<dbReference type="PROSITE" id="PS50990">
    <property type="entry name" value="PEPTIDASE_C39"/>
    <property type="match status" value="1"/>
</dbReference>
<dbReference type="PANTHER" id="PTHR43394">
    <property type="entry name" value="ATP-DEPENDENT PERMEASE MDL1, MITOCHONDRIAL"/>
    <property type="match status" value="1"/>
</dbReference>
<keyword evidence="8 16" id="KW-0067">ATP-binding</keyword>
<protein>
    <submittedName>
        <fullName evidence="16">ATP-binding cassette domain-containing protein</fullName>
    </submittedName>
</protein>
<evidence type="ECO:0000259" key="14">
    <source>
        <dbReference type="PROSITE" id="PS50929"/>
    </source>
</evidence>
<dbReference type="InterPro" id="IPR017871">
    <property type="entry name" value="ABC_transporter-like_CS"/>
</dbReference>
<gene>
    <name evidence="16" type="ORF">IQ235_07750</name>
</gene>
<feature type="domain" description="ABC transmembrane type-1" evidence="14">
    <location>
        <begin position="512"/>
        <end position="791"/>
    </location>
</feature>
<feature type="transmembrane region" description="Helical" evidence="12">
    <location>
        <begin position="730"/>
        <end position="752"/>
    </location>
</feature>
<evidence type="ECO:0000256" key="11">
    <source>
        <dbReference type="SAM" id="MobiDB-lite"/>
    </source>
</evidence>
<proteinExistence type="predicted"/>